<evidence type="ECO:0008006" key="6">
    <source>
        <dbReference type="Google" id="ProtNLM"/>
    </source>
</evidence>
<dbReference type="InterPro" id="IPR002347">
    <property type="entry name" value="SDR_fam"/>
</dbReference>
<comment type="caution">
    <text evidence="4">The sequence shown here is derived from an EMBL/GenBank/DDBJ whole genome shotgun (WGS) entry which is preliminary data.</text>
</comment>
<organism evidence="4 5">
    <name type="scientific">Salinomyces thailandicus</name>
    <dbReference type="NCBI Taxonomy" id="706561"/>
    <lineage>
        <taxon>Eukaryota</taxon>
        <taxon>Fungi</taxon>
        <taxon>Dikarya</taxon>
        <taxon>Ascomycota</taxon>
        <taxon>Pezizomycotina</taxon>
        <taxon>Dothideomycetes</taxon>
        <taxon>Dothideomycetidae</taxon>
        <taxon>Mycosphaerellales</taxon>
        <taxon>Teratosphaeriaceae</taxon>
        <taxon>Salinomyces</taxon>
    </lineage>
</organism>
<dbReference type="Proteomes" id="UP000308549">
    <property type="component" value="Unassembled WGS sequence"/>
</dbReference>
<comment type="similarity">
    <text evidence="1">Belongs to the short-chain dehydrogenases/reductases (SDR) family.</text>
</comment>
<dbReference type="SUPFAM" id="SSF51735">
    <property type="entry name" value="NAD(P)-binding Rossmann-fold domains"/>
    <property type="match status" value="1"/>
</dbReference>
<evidence type="ECO:0000313" key="4">
    <source>
        <dbReference type="EMBL" id="TKA29124.1"/>
    </source>
</evidence>
<evidence type="ECO:0000256" key="3">
    <source>
        <dbReference type="ARBA" id="ARBA00023002"/>
    </source>
</evidence>
<dbReference type="PROSITE" id="PS00061">
    <property type="entry name" value="ADH_SHORT"/>
    <property type="match status" value="1"/>
</dbReference>
<dbReference type="AlphaFoldDB" id="A0A4U0U2X1"/>
<proteinExistence type="inferred from homology"/>
<dbReference type="PRINTS" id="PR00081">
    <property type="entry name" value="GDHRDH"/>
</dbReference>
<dbReference type="PANTHER" id="PTHR43180">
    <property type="entry name" value="3-OXOACYL-(ACYL-CARRIER-PROTEIN) REDUCTASE (AFU_ORTHOLOGUE AFUA_6G11210)"/>
    <property type="match status" value="1"/>
</dbReference>
<sequence>MTTQFHPPSPGTLRDQGAIGVGASLTRLLHAHGAHVFFGDILDSPALALEKELASHPTASSKIKFVHTDVTSYTDNLALFDAAYTACGRVDHALANAGLGEQGNFFDPALTLESVREEPVKGVKVVDVNLKGELYFARIAAVYLRQPDVDGKAARVAEVSKSLTLVSSVAGFREDPGLYVYTASKHGVLGLMRSLRSMLIEAQPHPIRVNAVCPWMTRTRLVAGIEDDWHRAGLPSNTPEDVAGVIAGVFADRGVHGAALYIEGGNAWNIEEGLLQTRPEWLGAKQTADLDRGSELMGGGEHWTANMSSQV</sequence>
<dbReference type="OrthoDB" id="37659at2759"/>
<dbReference type="GO" id="GO:0016491">
    <property type="term" value="F:oxidoreductase activity"/>
    <property type="evidence" value="ECO:0007669"/>
    <property type="project" value="UniProtKB-KW"/>
</dbReference>
<evidence type="ECO:0000256" key="1">
    <source>
        <dbReference type="ARBA" id="ARBA00006484"/>
    </source>
</evidence>
<name>A0A4U0U2X1_9PEZI</name>
<dbReference type="InterPro" id="IPR020904">
    <property type="entry name" value="Sc_DH/Rdtase_CS"/>
</dbReference>
<protein>
    <recommendedName>
        <fullName evidence="6">3-hydroxyacyl-CoA dehydrogenase</fullName>
    </recommendedName>
</protein>
<keyword evidence="5" id="KW-1185">Reference proteome</keyword>
<dbReference type="Gene3D" id="3.40.50.720">
    <property type="entry name" value="NAD(P)-binding Rossmann-like Domain"/>
    <property type="match status" value="1"/>
</dbReference>
<keyword evidence="2" id="KW-0521">NADP</keyword>
<gene>
    <name evidence="4" type="ORF">B0A50_03634</name>
</gene>
<evidence type="ECO:0000256" key="2">
    <source>
        <dbReference type="ARBA" id="ARBA00022857"/>
    </source>
</evidence>
<reference evidence="4 5" key="1">
    <citation type="submission" date="2017-03" db="EMBL/GenBank/DDBJ databases">
        <title>Genomes of endolithic fungi from Antarctica.</title>
        <authorList>
            <person name="Coleine C."/>
            <person name="Masonjones S."/>
            <person name="Stajich J.E."/>
        </authorList>
    </citation>
    <scope>NUCLEOTIDE SEQUENCE [LARGE SCALE GENOMIC DNA]</scope>
    <source>
        <strain evidence="4 5">CCFEE 6315</strain>
    </source>
</reference>
<dbReference type="EMBL" id="NAJL01000015">
    <property type="protein sequence ID" value="TKA29124.1"/>
    <property type="molecule type" value="Genomic_DNA"/>
</dbReference>
<dbReference type="Pfam" id="PF00106">
    <property type="entry name" value="adh_short"/>
    <property type="match status" value="1"/>
</dbReference>
<keyword evidence="3" id="KW-0560">Oxidoreductase</keyword>
<evidence type="ECO:0000313" key="5">
    <source>
        <dbReference type="Proteomes" id="UP000308549"/>
    </source>
</evidence>
<dbReference type="InterPro" id="IPR036291">
    <property type="entry name" value="NAD(P)-bd_dom_sf"/>
</dbReference>
<dbReference type="PANTHER" id="PTHR43180:SF86">
    <property type="entry name" value="DEHYDROGENASE, PUTATIVE (AFU_ORTHOLOGUE AFUA_3G00290)-RELATED"/>
    <property type="match status" value="1"/>
</dbReference>
<accession>A0A4U0U2X1</accession>